<feature type="transmembrane region" description="Helical" evidence="9">
    <location>
        <begin position="62"/>
        <end position="85"/>
    </location>
</feature>
<dbReference type="AlphaFoldDB" id="A0A366H9Q1"/>
<dbReference type="Proteomes" id="UP000253628">
    <property type="component" value="Unassembled WGS sequence"/>
</dbReference>
<evidence type="ECO:0000256" key="9">
    <source>
        <dbReference type="SAM" id="Phobius"/>
    </source>
</evidence>
<evidence type="ECO:0000256" key="2">
    <source>
        <dbReference type="ARBA" id="ARBA00022448"/>
    </source>
</evidence>
<dbReference type="PANTHER" id="PTHR11795">
    <property type="entry name" value="BRANCHED-CHAIN AMINO ACID TRANSPORT SYSTEM PERMEASE PROTEIN LIVH"/>
    <property type="match status" value="1"/>
</dbReference>
<comment type="subcellular location">
    <subcellularLocation>
        <location evidence="1">Cell membrane</location>
        <topology evidence="1">Multi-pass membrane protein</topology>
    </subcellularLocation>
</comment>
<dbReference type="RefSeq" id="WP_113933761.1">
    <property type="nucleotide sequence ID" value="NZ_JACCEU010000007.1"/>
</dbReference>
<keyword evidence="3" id="KW-1003">Cell membrane</keyword>
<evidence type="ECO:0000256" key="8">
    <source>
        <dbReference type="ARBA" id="ARBA00037998"/>
    </source>
</evidence>
<proteinExistence type="inferred from homology"/>
<keyword evidence="2" id="KW-0813">Transport</keyword>
<feature type="transmembrane region" description="Helical" evidence="9">
    <location>
        <begin position="12"/>
        <end position="32"/>
    </location>
</feature>
<feature type="transmembrane region" description="Helical" evidence="9">
    <location>
        <begin position="97"/>
        <end position="116"/>
    </location>
</feature>
<accession>A0A366H9Q1</accession>
<dbReference type="EMBL" id="QNRQ01000006">
    <property type="protein sequence ID" value="RBP38903.1"/>
    <property type="molecule type" value="Genomic_DNA"/>
</dbReference>
<evidence type="ECO:0000256" key="1">
    <source>
        <dbReference type="ARBA" id="ARBA00004651"/>
    </source>
</evidence>
<feature type="transmembrane region" description="Helical" evidence="9">
    <location>
        <begin position="225"/>
        <end position="252"/>
    </location>
</feature>
<keyword evidence="7 9" id="KW-0472">Membrane</keyword>
<comment type="similarity">
    <text evidence="8">Belongs to the binding-protein-dependent transport system permease family. LivHM subfamily.</text>
</comment>
<evidence type="ECO:0000313" key="11">
    <source>
        <dbReference type="Proteomes" id="UP000253628"/>
    </source>
</evidence>
<comment type="caution">
    <text evidence="10">The sequence shown here is derived from an EMBL/GenBank/DDBJ whole genome shotgun (WGS) entry which is preliminary data.</text>
</comment>
<organism evidence="10 11">
    <name type="scientific">Eoetvoesiella caeni</name>
    <dbReference type="NCBI Taxonomy" id="645616"/>
    <lineage>
        <taxon>Bacteria</taxon>
        <taxon>Pseudomonadati</taxon>
        <taxon>Pseudomonadota</taxon>
        <taxon>Betaproteobacteria</taxon>
        <taxon>Burkholderiales</taxon>
        <taxon>Alcaligenaceae</taxon>
        <taxon>Eoetvoesiella</taxon>
    </lineage>
</organism>
<reference evidence="10 11" key="1">
    <citation type="submission" date="2018-06" db="EMBL/GenBank/DDBJ databases">
        <title>Genomic Encyclopedia of Type Strains, Phase IV (KMG-IV): sequencing the most valuable type-strain genomes for metagenomic binning, comparative biology and taxonomic classification.</title>
        <authorList>
            <person name="Goeker M."/>
        </authorList>
    </citation>
    <scope>NUCLEOTIDE SEQUENCE [LARGE SCALE GENOMIC DNA]</scope>
    <source>
        <strain evidence="10 11">DSM 25520</strain>
    </source>
</reference>
<dbReference type="InterPro" id="IPR052157">
    <property type="entry name" value="BCAA_transport_permease"/>
</dbReference>
<name>A0A366H9Q1_9BURK</name>
<keyword evidence="11" id="KW-1185">Reference proteome</keyword>
<dbReference type="GO" id="GO:0005886">
    <property type="term" value="C:plasma membrane"/>
    <property type="evidence" value="ECO:0007669"/>
    <property type="project" value="UniProtKB-SubCell"/>
</dbReference>
<feature type="transmembrane region" description="Helical" evidence="9">
    <location>
        <begin position="272"/>
        <end position="295"/>
    </location>
</feature>
<gene>
    <name evidence="10" type="ORF">DFR37_106198</name>
</gene>
<evidence type="ECO:0000256" key="5">
    <source>
        <dbReference type="ARBA" id="ARBA00022970"/>
    </source>
</evidence>
<protein>
    <submittedName>
        <fullName evidence="10">Branched-chain amino acid transport system permease protein</fullName>
    </submittedName>
</protein>
<feature type="transmembrane region" description="Helical" evidence="9">
    <location>
        <begin position="141"/>
        <end position="161"/>
    </location>
</feature>
<dbReference type="Pfam" id="PF02653">
    <property type="entry name" value="BPD_transp_2"/>
    <property type="match status" value="1"/>
</dbReference>
<evidence type="ECO:0000313" key="10">
    <source>
        <dbReference type="EMBL" id="RBP38903.1"/>
    </source>
</evidence>
<evidence type="ECO:0000256" key="4">
    <source>
        <dbReference type="ARBA" id="ARBA00022692"/>
    </source>
</evidence>
<evidence type="ECO:0000256" key="3">
    <source>
        <dbReference type="ARBA" id="ARBA00022475"/>
    </source>
</evidence>
<keyword evidence="4 9" id="KW-0812">Transmembrane</keyword>
<dbReference type="PANTHER" id="PTHR11795:SF442">
    <property type="entry name" value="ABC TRANSPORTER ATP-BINDING PROTEIN"/>
    <property type="match status" value="1"/>
</dbReference>
<dbReference type="OrthoDB" id="9807115at2"/>
<sequence length="306" mass="32318">MNSSLFLSQLLNGLQLGVLLFLLSSGLTLIFGIMNFINLAHGSLYMIGAFVGAATYNASGSFLFSIAAAMASAAAVGLIIEHLVARPLYRYDHLYQVLATFGLMMFFNELAIVIWGNRPYFVEIPEVIRGSVMMFGAEYPIYRLLIIVVGVLVAFGAWFLIQRTRFGMLTRAGATSSSMVGVLGVNIDLLKKSLFMLGAALSGLAGTLAGPILSVQSGMGDPVLILALVVIVVGGIGSIRGALLAAIIIAIIDTLGRAYLPHLLGLVLAPAAANTTGTALASMLIYILMAFVLAFKPHGIMSSAKR</sequence>
<dbReference type="InterPro" id="IPR001851">
    <property type="entry name" value="ABC_transp_permease"/>
</dbReference>
<feature type="transmembrane region" description="Helical" evidence="9">
    <location>
        <begin position="193"/>
        <end position="213"/>
    </location>
</feature>
<dbReference type="GO" id="GO:0022857">
    <property type="term" value="F:transmembrane transporter activity"/>
    <property type="evidence" value="ECO:0007669"/>
    <property type="project" value="InterPro"/>
</dbReference>
<evidence type="ECO:0000256" key="6">
    <source>
        <dbReference type="ARBA" id="ARBA00022989"/>
    </source>
</evidence>
<dbReference type="GO" id="GO:0006865">
    <property type="term" value="P:amino acid transport"/>
    <property type="evidence" value="ECO:0007669"/>
    <property type="project" value="UniProtKB-KW"/>
</dbReference>
<keyword evidence="6 9" id="KW-1133">Transmembrane helix</keyword>
<dbReference type="CDD" id="cd06582">
    <property type="entry name" value="TM_PBP1_LivH_like"/>
    <property type="match status" value="1"/>
</dbReference>
<evidence type="ECO:0000256" key="7">
    <source>
        <dbReference type="ARBA" id="ARBA00023136"/>
    </source>
</evidence>
<keyword evidence="5" id="KW-0029">Amino-acid transport</keyword>